<comment type="similarity">
    <text evidence="1 2">Belongs to the polypeptide deformylase family.</text>
</comment>
<dbReference type="NCBIfam" id="NF001159">
    <property type="entry name" value="PRK00150.1-3"/>
    <property type="match status" value="1"/>
</dbReference>
<dbReference type="PANTHER" id="PTHR10458">
    <property type="entry name" value="PEPTIDE DEFORMYLASE"/>
    <property type="match status" value="1"/>
</dbReference>
<accession>A0A1F8GD85</accession>
<organism evidence="3 4">
    <name type="scientific">Candidatus Yanofskybacteria bacterium RIFCSPLOWO2_01_FULL_43_22</name>
    <dbReference type="NCBI Taxonomy" id="1802695"/>
    <lineage>
        <taxon>Bacteria</taxon>
        <taxon>Candidatus Yanofskyibacteriota</taxon>
    </lineage>
</organism>
<comment type="cofactor">
    <cofactor evidence="2">
        <name>Fe(2+)</name>
        <dbReference type="ChEBI" id="CHEBI:29033"/>
    </cofactor>
    <text evidence="2">Binds 1 Fe(2+) ion.</text>
</comment>
<dbReference type="NCBIfam" id="TIGR00079">
    <property type="entry name" value="pept_deformyl"/>
    <property type="match status" value="1"/>
</dbReference>
<dbReference type="PANTHER" id="PTHR10458:SF22">
    <property type="entry name" value="PEPTIDE DEFORMYLASE"/>
    <property type="match status" value="1"/>
</dbReference>
<dbReference type="PIRSF" id="PIRSF004749">
    <property type="entry name" value="Pep_def"/>
    <property type="match status" value="1"/>
</dbReference>
<protein>
    <recommendedName>
        <fullName evidence="2">Peptide deformylase</fullName>
        <shortName evidence="2">PDF</shortName>
        <ecNumber evidence="2">3.5.1.88</ecNumber>
    </recommendedName>
    <alternativeName>
        <fullName evidence="2">Polypeptide deformylase</fullName>
    </alternativeName>
</protein>
<keyword evidence="2" id="KW-0648">Protein biosynthesis</keyword>
<dbReference type="AlphaFoldDB" id="A0A1F8GD85"/>
<evidence type="ECO:0000313" key="3">
    <source>
        <dbReference type="EMBL" id="OGN23293.1"/>
    </source>
</evidence>
<dbReference type="EC" id="3.5.1.88" evidence="2"/>
<dbReference type="GO" id="GO:0006412">
    <property type="term" value="P:translation"/>
    <property type="evidence" value="ECO:0007669"/>
    <property type="project" value="UniProtKB-UniRule"/>
</dbReference>
<keyword evidence="2" id="KW-0479">Metal-binding</keyword>
<dbReference type="InterPro" id="IPR036821">
    <property type="entry name" value="Peptide_deformylase_sf"/>
</dbReference>
<dbReference type="HAMAP" id="MF_00163">
    <property type="entry name" value="Pep_deformylase"/>
    <property type="match status" value="1"/>
</dbReference>
<keyword evidence="2" id="KW-0378">Hydrolase</keyword>
<dbReference type="EMBL" id="MGKJ01000020">
    <property type="protein sequence ID" value="OGN23293.1"/>
    <property type="molecule type" value="Genomic_DNA"/>
</dbReference>
<dbReference type="InterPro" id="IPR023635">
    <property type="entry name" value="Peptide_deformylase"/>
</dbReference>
<dbReference type="GO" id="GO:0042586">
    <property type="term" value="F:peptide deformylase activity"/>
    <property type="evidence" value="ECO:0007669"/>
    <property type="project" value="UniProtKB-UniRule"/>
</dbReference>
<keyword evidence="2" id="KW-0408">Iron</keyword>
<name>A0A1F8GD85_9BACT</name>
<dbReference type="CDD" id="cd00487">
    <property type="entry name" value="Pep_deformylase"/>
    <property type="match status" value="1"/>
</dbReference>
<comment type="function">
    <text evidence="2">Removes the formyl group from the N-terminal Met of newly synthesized proteins. Requires at least a dipeptide for an efficient rate of reaction. N-terminal L-methionine is a prerequisite for activity but the enzyme has broad specificity at other positions.</text>
</comment>
<reference evidence="3 4" key="1">
    <citation type="journal article" date="2016" name="Nat. Commun.">
        <title>Thousands of microbial genomes shed light on interconnected biogeochemical processes in an aquifer system.</title>
        <authorList>
            <person name="Anantharaman K."/>
            <person name="Brown C.T."/>
            <person name="Hug L.A."/>
            <person name="Sharon I."/>
            <person name="Castelle C.J."/>
            <person name="Probst A.J."/>
            <person name="Thomas B.C."/>
            <person name="Singh A."/>
            <person name="Wilkins M.J."/>
            <person name="Karaoz U."/>
            <person name="Brodie E.L."/>
            <person name="Williams K.H."/>
            <person name="Hubbard S.S."/>
            <person name="Banfield J.F."/>
        </authorList>
    </citation>
    <scope>NUCLEOTIDE SEQUENCE [LARGE SCALE GENOMIC DNA]</scope>
</reference>
<dbReference type="STRING" id="1802695.A3A13_04185"/>
<dbReference type="Pfam" id="PF01327">
    <property type="entry name" value="Pep_deformylase"/>
    <property type="match status" value="1"/>
</dbReference>
<feature type="binding site" evidence="2">
    <location>
        <position position="136"/>
    </location>
    <ligand>
        <name>Fe cation</name>
        <dbReference type="ChEBI" id="CHEBI:24875"/>
    </ligand>
</feature>
<feature type="binding site" evidence="2">
    <location>
        <position position="94"/>
    </location>
    <ligand>
        <name>Fe cation</name>
        <dbReference type="ChEBI" id="CHEBI:24875"/>
    </ligand>
</feature>
<gene>
    <name evidence="2" type="primary">def</name>
    <name evidence="3" type="ORF">A3A13_04185</name>
</gene>
<feature type="binding site" evidence="2">
    <location>
        <position position="140"/>
    </location>
    <ligand>
        <name>Fe cation</name>
        <dbReference type="ChEBI" id="CHEBI:24875"/>
    </ligand>
</feature>
<evidence type="ECO:0000313" key="4">
    <source>
        <dbReference type="Proteomes" id="UP000178911"/>
    </source>
</evidence>
<dbReference type="Proteomes" id="UP000178911">
    <property type="component" value="Unassembled WGS sequence"/>
</dbReference>
<evidence type="ECO:0000256" key="1">
    <source>
        <dbReference type="ARBA" id="ARBA00010759"/>
    </source>
</evidence>
<evidence type="ECO:0000256" key="2">
    <source>
        <dbReference type="HAMAP-Rule" id="MF_00163"/>
    </source>
</evidence>
<comment type="catalytic activity">
    <reaction evidence="2">
        <text>N-terminal N-formyl-L-methionyl-[peptide] + H2O = N-terminal L-methionyl-[peptide] + formate</text>
        <dbReference type="Rhea" id="RHEA:24420"/>
        <dbReference type="Rhea" id="RHEA-COMP:10639"/>
        <dbReference type="Rhea" id="RHEA-COMP:10640"/>
        <dbReference type="ChEBI" id="CHEBI:15377"/>
        <dbReference type="ChEBI" id="CHEBI:15740"/>
        <dbReference type="ChEBI" id="CHEBI:49298"/>
        <dbReference type="ChEBI" id="CHEBI:64731"/>
        <dbReference type="EC" id="3.5.1.88"/>
    </reaction>
</comment>
<comment type="caution">
    <text evidence="3">The sequence shown here is derived from an EMBL/GenBank/DDBJ whole genome shotgun (WGS) entry which is preliminary data.</text>
</comment>
<proteinExistence type="inferred from homology"/>
<dbReference type="SUPFAM" id="SSF56420">
    <property type="entry name" value="Peptide deformylase"/>
    <property type="match status" value="1"/>
</dbReference>
<feature type="active site" evidence="2">
    <location>
        <position position="137"/>
    </location>
</feature>
<dbReference type="Gene3D" id="3.90.45.10">
    <property type="entry name" value="Peptide deformylase"/>
    <property type="match status" value="1"/>
</dbReference>
<sequence length="163" mass="18464">MEITKIPNKILAKKMEKVAVDDIKSGLYKGLISDMRTAMVENNGVGLAANQVGKDLRIFVVDKKLAEENNVPDAFINPEITEYSKESDEMEEGCLSVPDYWAQIKRAKKIKIKFIDENGTKQKIKAKGFLARVFQHETDHLNGLTIKERTAEVRLRTDLLSNK</sequence>
<dbReference type="GO" id="GO:0046872">
    <property type="term" value="F:metal ion binding"/>
    <property type="evidence" value="ECO:0007669"/>
    <property type="project" value="UniProtKB-KW"/>
</dbReference>
<dbReference type="PRINTS" id="PR01576">
    <property type="entry name" value="PDEFORMYLASE"/>
</dbReference>